<evidence type="ECO:0000313" key="1">
    <source>
        <dbReference type="EMBL" id="GAA0175342.1"/>
    </source>
</evidence>
<evidence type="ECO:0008006" key="3">
    <source>
        <dbReference type="Google" id="ProtNLM"/>
    </source>
</evidence>
<proteinExistence type="predicted"/>
<dbReference type="InterPro" id="IPR040256">
    <property type="entry name" value="At4g02000-like"/>
</dbReference>
<name>A0AAV3RG24_LITER</name>
<dbReference type="AlphaFoldDB" id="A0AAV3RG24"/>
<dbReference type="EMBL" id="BAABME010009537">
    <property type="protein sequence ID" value="GAA0175342.1"/>
    <property type="molecule type" value="Genomic_DNA"/>
</dbReference>
<keyword evidence="2" id="KW-1185">Reference proteome</keyword>
<dbReference type="PANTHER" id="PTHR31286">
    <property type="entry name" value="GLYCINE-RICH CELL WALL STRUCTURAL PROTEIN 1.8-LIKE"/>
    <property type="match status" value="1"/>
</dbReference>
<protein>
    <recommendedName>
        <fullName evidence="3">DUF4283 domain-containing protein</fullName>
    </recommendedName>
</protein>
<dbReference type="Proteomes" id="UP001454036">
    <property type="component" value="Unassembled WGS sequence"/>
</dbReference>
<dbReference type="PANTHER" id="PTHR31286:SF165">
    <property type="entry name" value="DUF4283 DOMAIN-CONTAINING PROTEIN"/>
    <property type="match status" value="1"/>
</dbReference>
<sequence>MEYVSSRSEEQRLQAIEEGPWTFAQRPLVLKEWKPGMKMDRKSIEKLPIWIRLSGLAFEHLNIKLLSKIASTVGKTLFPNSATIDMDRVDFVVDGIDTEVLFPENICAPGQVSNAYALLDGDPASKVHEKSEMRKKMLVGDFNYVLKREEALGGGPPDMLAVLEKLCRRRFKDCVDDLRLGDIQDHSPMKIMVDEVVKRCGSSFKFQSFWCSHPDYKSVVEECWKEEVVGTDMFALNAGMNKLFRAKSRWLALGDSCTRYFDIKMRCNQRKSGIGVVTNAEGNVVIVFEEVAATAIYKAPGPDGFTIKFYKKSWEVVGGDFIKAIREIFAT</sequence>
<accession>A0AAV3RG24</accession>
<evidence type="ECO:0000313" key="2">
    <source>
        <dbReference type="Proteomes" id="UP001454036"/>
    </source>
</evidence>
<reference evidence="1 2" key="1">
    <citation type="submission" date="2024-01" db="EMBL/GenBank/DDBJ databases">
        <title>The complete chloroplast genome sequence of Lithospermum erythrorhizon: insights into the phylogenetic relationship among Boraginaceae species and the maternal lineages of purple gromwells.</title>
        <authorList>
            <person name="Okada T."/>
            <person name="Watanabe K."/>
        </authorList>
    </citation>
    <scope>NUCLEOTIDE SEQUENCE [LARGE SCALE GENOMIC DNA]</scope>
</reference>
<organism evidence="1 2">
    <name type="scientific">Lithospermum erythrorhizon</name>
    <name type="common">Purple gromwell</name>
    <name type="synonym">Lithospermum officinale var. erythrorhizon</name>
    <dbReference type="NCBI Taxonomy" id="34254"/>
    <lineage>
        <taxon>Eukaryota</taxon>
        <taxon>Viridiplantae</taxon>
        <taxon>Streptophyta</taxon>
        <taxon>Embryophyta</taxon>
        <taxon>Tracheophyta</taxon>
        <taxon>Spermatophyta</taxon>
        <taxon>Magnoliopsida</taxon>
        <taxon>eudicotyledons</taxon>
        <taxon>Gunneridae</taxon>
        <taxon>Pentapetalae</taxon>
        <taxon>asterids</taxon>
        <taxon>lamiids</taxon>
        <taxon>Boraginales</taxon>
        <taxon>Boraginaceae</taxon>
        <taxon>Boraginoideae</taxon>
        <taxon>Lithospermeae</taxon>
        <taxon>Lithospermum</taxon>
    </lineage>
</organism>
<gene>
    <name evidence="1" type="ORF">LIER_28532</name>
</gene>
<comment type="caution">
    <text evidence="1">The sequence shown here is derived from an EMBL/GenBank/DDBJ whole genome shotgun (WGS) entry which is preliminary data.</text>
</comment>